<evidence type="ECO:0000313" key="2">
    <source>
        <dbReference type="EMBL" id="QHT27082.1"/>
    </source>
</evidence>
<dbReference type="InterPro" id="IPR036397">
    <property type="entry name" value="RNaseH_sf"/>
</dbReference>
<sequence length="83" mass="9963">MAITTKGVLDWILYEKAGSDHCRLIEFIKQFIEGKKNKLILMDNASCHRNQEVKDFIIKSKNDFLYILPYYHYMNPIEKFFNQ</sequence>
<name>A0A6C0EEB2_9ZZZZ</name>
<reference evidence="2" key="1">
    <citation type="journal article" date="2020" name="Nature">
        <title>Giant virus diversity and host interactions through global metagenomics.</title>
        <authorList>
            <person name="Schulz F."/>
            <person name="Roux S."/>
            <person name="Paez-Espino D."/>
            <person name="Jungbluth S."/>
            <person name="Walsh D.A."/>
            <person name="Denef V.J."/>
            <person name="McMahon K.D."/>
            <person name="Konstantinidis K.T."/>
            <person name="Eloe-Fadrosh E.A."/>
            <person name="Kyrpides N.C."/>
            <person name="Woyke T."/>
        </authorList>
    </citation>
    <scope>NUCLEOTIDE SEQUENCE</scope>
    <source>
        <strain evidence="2">GVMAG-M-3300023179-2</strain>
    </source>
</reference>
<accession>A0A6C0EEB2</accession>
<feature type="domain" description="Tc1-like transposase DDE" evidence="1">
    <location>
        <begin position="22"/>
        <end position="82"/>
    </location>
</feature>
<dbReference type="Gene3D" id="3.30.420.10">
    <property type="entry name" value="Ribonuclease H-like superfamily/Ribonuclease H"/>
    <property type="match status" value="1"/>
</dbReference>
<dbReference type="AlphaFoldDB" id="A0A6C0EEB2"/>
<dbReference type="InterPro" id="IPR038717">
    <property type="entry name" value="Tc1-like_DDE_dom"/>
</dbReference>
<dbReference type="GO" id="GO:0003676">
    <property type="term" value="F:nucleic acid binding"/>
    <property type="evidence" value="ECO:0007669"/>
    <property type="project" value="InterPro"/>
</dbReference>
<proteinExistence type="predicted"/>
<protein>
    <recommendedName>
        <fullName evidence="1">Tc1-like transposase DDE domain-containing protein</fullName>
    </recommendedName>
</protein>
<dbReference type="Pfam" id="PF13358">
    <property type="entry name" value="DDE_3"/>
    <property type="match status" value="1"/>
</dbReference>
<organism evidence="2">
    <name type="scientific">viral metagenome</name>
    <dbReference type="NCBI Taxonomy" id="1070528"/>
    <lineage>
        <taxon>unclassified sequences</taxon>
        <taxon>metagenomes</taxon>
        <taxon>organismal metagenomes</taxon>
    </lineage>
</organism>
<dbReference type="EMBL" id="MN739809">
    <property type="protein sequence ID" value="QHT27082.1"/>
    <property type="molecule type" value="Genomic_DNA"/>
</dbReference>
<evidence type="ECO:0000259" key="1">
    <source>
        <dbReference type="Pfam" id="PF13358"/>
    </source>
</evidence>